<name>A0AAE1J9D9_9FABA</name>
<evidence type="ECO:0000313" key="2">
    <source>
        <dbReference type="Proteomes" id="UP001293593"/>
    </source>
</evidence>
<reference evidence="1" key="1">
    <citation type="submission" date="2023-10" db="EMBL/GenBank/DDBJ databases">
        <title>Chromosome-level genome of the transformable northern wattle, Acacia crassicarpa.</title>
        <authorList>
            <person name="Massaro I."/>
            <person name="Sinha N.R."/>
            <person name="Poethig S."/>
            <person name="Leichty A.R."/>
        </authorList>
    </citation>
    <scope>NUCLEOTIDE SEQUENCE</scope>
    <source>
        <strain evidence="1">Acra3RX</strain>
        <tissue evidence="1">Leaf</tissue>
    </source>
</reference>
<sequence length="83" mass="9714">MFLCLSDLDWIIRIFAVFPFVFYLRRGQAGTVEHSILFGFNLELLGTHRRSKTVEKKGLKLERTICQPSLFHLLNPRLRFACS</sequence>
<organism evidence="1 2">
    <name type="scientific">Acacia crassicarpa</name>
    <name type="common">northern wattle</name>
    <dbReference type="NCBI Taxonomy" id="499986"/>
    <lineage>
        <taxon>Eukaryota</taxon>
        <taxon>Viridiplantae</taxon>
        <taxon>Streptophyta</taxon>
        <taxon>Embryophyta</taxon>
        <taxon>Tracheophyta</taxon>
        <taxon>Spermatophyta</taxon>
        <taxon>Magnoliopsida</taxon>
        <taxon>eudicotyledons</taxon>
        <taxon>Gunneridae</taxon>
        <taxon>Pentapetalae</taxon>
        <taxon>rosids</taxon>
        <taxon>fabids</taxon>
        <taxon>Fabales</taxon>
        <taxon>Fabaceae</taxon>
        <taxon>Caesalpinioideae</taxon>
        <taxon>mimosoid clade</taxon>
        <taxon>Acacieae</taxon>
        <taxon>Acacia</taxon>
    </lineage>
</organism>
<comment type="caution">
    <text evidence="1">The sequence shown here is derived from an EMBL/GenBank/DDBJ whole genome shotgun (WGS) entry which is preliminary data.</text>
</comment>
<gene>
    <name evidence="1" type="ORF">QN277_027250</name>
</gene>
<proteinExistence type="predicted"/>
<keyword evidence="2" id="KW-1185">Reference proteome</keyword>
<evidence type="ECO:0000313" key="1">
    <source>
        <dbReference type="EMBL" id="KAK4266307.1"/>
    </source>
</evidence>
<accession>A0AAE1J9D9</accession>
<dbReference type="AlphaFoldDB" id="A0AAE1J9D9"/>
<protein>
    <submittedName>
        <fullName evidence="1">Uncharacterized protein</fullName>
    </submittedName>
</protein>
<dbReference type="Proteomes" id="UP001293593">
    <property type="component" value="Unassembled WGS sequence"/>
</dbReference>
<dbReference type="EMBL" id="JAWXYG010000008">
    <property type="protein sequence ID" value="KAK4266307.1"/>
    <property type="molecule type" value="Genomic_DNA"/>
</dbReference>